<dbReference type="InterPro" id="IPR003886">
    <property type="entry name" value="NIDO_dom"/>
</dbReference>
<accession>A0AAD1WQM9</accession>
<dbReference type="SMART" id="SM00539">
    <property type="entry name" value="NIDO"/>
    <property type="match status" value="1"/>
</dbReference>
<reference evidence="4" key="1">
    <citation type="submission" date="2022-03" db="EMBL/GenBank/DDBJ databases">
        <authorList>
            <person name="Alioto T."/>
            <person name="Alioto T."/>
            <person name="Gomez Garrido J."/>
        </authorList>
    </citation>
    <scope>NUCLEOTIDE SEQUENCE</scope>
</reference>
<evidence type="ECO:0000256" key="2">
    <source>
        <dbReference type="SAM" id="SignalP"/>
    </source>
</evidence>
<dbReference type="GO" id="GO:0007160">
    <property type="term" value="P:cell-matrix adhesion"/>
    <property type="evidence" value="ECO:0007669"/>
    <property type="project" value="InterPro"/>
</dbReference>
<dbReference type="AlphaFoldDB" id="A0AAD1WQM9"/>
<dbReference type="EMBL" id="OW240921">
    <property type="protein sequence ID" value="CAH2318181.1"/>
    <property type="molecule type" value="Genomic_DNA"/>
</dbReference>
<feature type="chain" id="PRO_5041987839" evidence="2">
    <location>
        <begin position="23"/>
        <end position="452"/>
    </location>
</feature>
<gene>
    <name evidence="4" type="ORF">PECUL_23A011992</name>
</gene>
<feature type="compositionally biased region" description="Low complexity" evidence="1">
    <location>
        <begin position="279"/>
        <end position="299"/>
    </location>
</feature>
<evidence type="ECO:0000313" key="4">
    <source>
        <dbReference type="EMBL" id="CAH2318181.1"/>
    </source>
</evidence>
<evidence type="ECO:0000259" key="3">
    <source>
        <dbReference type="PROSITE" id="PS51220"/>
    </source>
</evidence>
<sequence length="452" mass="48632">MYRCTIFVLLLINISWINSTTSTDLFYPYGSALDTICQKIDDGSSPIIYSTTPIPLFGRLYSFLYVNHNGLVSFSEPISQFTPSIIPMATWNPYLAPFWGDVDNRLTGDIYYRQSMDSSLQARATSDIRAYFNSSSFTSRWVFVATWDRVAYYGSVVSQQQTNTFQVVLTTDGNATFVLFNYGTIQWTTGTASGGVSGLGGTPALVGVYSGNVSSFYTLPGSMTSDILNVTSTSNVQVPGRWALEIDKYNPEFTVHESPGGSWVNSSVDVTNATGNVSTTTTTSSTTTTTPTTTTTTTTTLDTTTTTLDTMTTALATTTTDLVTTTMILDTTTTTLDITTTTLDTTTTTPATTTTTLDTTTTDLVTTTMILDTTTTTLDITTTTLDTTTTTPATTTTTLDTTTTDLVTTTMILDTTTTTLDITTTTLDTTTTTPATTTTTLDTTTTDLVQLQ</sequence>
<dbReference type="PANTHER" id="PTHR13802:SF59">
    <property type="entry name" value="SUSHI DOMAIN-CONTAINING PROTEIN 2"/>
    <property type="match status" value="1"/>
</dbReference>
<keyword evidence="5" id="KW-1185">Reference proteome</keyword>
<feature type="region of interest" description="Disordered" evidence="1">
    <location>
        <begin position="275"/>
        <end position="299"/>
    </location>
</feature>
<keyword evidence="2" id="KW-0732">Signal</keyword>
<proteinExistence type="predicted"/>
<feature type="domain" description="NIDO" evidence="3">
    <location>
        <begin position="97"/>
        <end position="249"/>
    </location>
</feature>
<dbReference type="Proteomes" id="UP001295444">
    <property type="component" value="Chromosome 10"/>
</dbReference>
<dbReference type="Pfam" id="PF06119">
    <property type="entry name" value="NIDO"/>
    <property type="match status" value="1"/>
</dbReference>
<organism evidence="4 5">
    <name type="scientific">Pelobates cultripes</name>
    <name type="common">Western spadefoot toad</name>
    <dbReference type="NCBI Taxonomy" id="61616"/>
    <lineage>
        <taxon>Eukaryota</taxon>
        <taxon>Metazoa</taxon>
        <taxon>Chordata</taxon>
        <taxon>Craniata</taxon>
        <taxon>Vertebrata</taxon>
        <taxon>Euteleostomi</taxon>
        <taxon>Amphibia</taxon>
        <taxon>Batrachia</taxon>
        <taxon>Anura</taxon>
        <taxon>Pelobatoidea</taxon>
        <taxon>Pelobatidae</taxon>
        <taxon>Pelobates</taxon>
    </lineage>
</organism>
<dbReference type="PANTHER" id="PTHR13802">
    <property type="entry name" value="MUCIN 4-RELATED"/>
    <property type="match status" value="1"/>
</dbReference>
<dbReference type="InterPro" id="IPR051495">
    <property type="entry name" value="Epithelial_Barrier/Signaling"/>
</dbReference>
<dbReference type="PROSITE" id="PS51220">
    <property type="entry name" value="NIDO"/>
    <property type="match status" value="1"/>
</dbReference>
<feature type="signal peptide" evidence="2">
    <location>
        <begin position="1"/>
        <end position="22"/>
    </location>
</feature>
<protein>
    <submittedName>
        <fullName evidence="4">Sushi, nidogen and EGF-like domain-containing 1</fullName>
    </submittedName>
</protein>
<name>A0AAD1WQM9_PELCU</name>
<evidence type="ECO:0000313" key="5">
    <source>
        <dbReference type="Proteomes" id="UP001295444"/>
    </source>
</evidence>
<evidence type="ECO:0000256" key="1">
    <source>
        <dbReference type="SAM" id="MobiDB-lite"/>
    </source>
</evidence>